<keyword evidence="1" id="KW-0812">Transmembrane</keyword>
<proteinExistence type="predicted"/>
<gene>
    <name evidence="2" type="ORF">SAMN04487937_1020</name>
</gene>
<accession>A0A1I6FQ50</accession>
<evidence type="ECO:0000313" key="3">
    <source>
        <dbReference type="Proteomes" id="UP000198932"/>
    </source>
</evidence>
<dbReference type="AlphaFoldDB" id="A0A1I6FQ50"/>
<evidence type="ECO:0000313" key="2">
    <source>
        <dbReference type="EMBL" id="SFR32070.1"/>
    </source>
</evidence>
<reference evidence="3" key="1">
    <citation type="submission" date="2016-10" db="EMBL/GenBank/DDBJ databases">
        <authorList>
            <person name="Varghese N."/>
            <person name="Submissions S."/>
        </authorList>
    </citation>
    <scope>NUCLEOTIDE SEQUENCE [LARGE SCALE GENOMIC DNA]</scope>
    <source>
        <strain evidence="3">RD 26</strain>
    </source>
</reference>
<keyword evidence="3" id="KW-1185">Reference proteome</keyword>
<keyword evidence="1" id="KW-1133">Transmembrane helix</keyword>
<dbReference type="EMBL" id="FOYN01000002">
    <property type="protein sequence ID" value="SFR32070.1"/>
    <property type="molecule type" value="Genomic_DNA"/>
</dbReference>
<organism evidence="2 3">
    <name type="scientific">Halorubrum sodomense</name>
    <dbReference type="NCBI Taxonomy" id="35743"/>
    <lineage>
        <taxon>Archaea</taxon>
        <taxon>Methanobacteriati</taxon>
        <taxon>Methanobacteriota</taxon>
        <taxon>Stenosarchaea group</taxon>
        <taxon>Halobacteria</taxon>
        <taxon>Halobacteriales</taxon>
        <taxon>Haloferacaceae</taxon>
        <taxon>Halorubrum</taxon>
    </lineage>
</organism>
<evidence type="ECO:0000256" key="1">
    <source>
        <dbReference type="SAM" id="Phobius"/>
    </source>
</evidence>
<name>A0A1I6FQ50_HALSD</name>
<dbReference type="STRING" id="35743.SAMN04487937_1020"/>
<protein>
    <submittedName>
        <fullName evidence="2">Uncharacterized protein</fullName>
    </submittedName>
</protein>
<keyword evidence="1" id="KW-0472">Membrane</keyword>
<feature type="transmembrane region" description="Helical" evidence="1">
    <location>
        <begin position="260"/>
        <end position="281"/>
    </location>
</feature>
<sequence length="285" mass="30443">MQRRAVAVFVALFLAIAGVAGALTATADSPEIALENPEIDVSQGDSIEVGGESYTVTDISETQEGGGGHGGAATTVISGTLEREYTAEMSETWANGSTVAVGDRNWRVEIPGGNATEFTLVEVLDRQAILEADDAAENQTVTLDDGEYVAVTDGSGERTLVPVDEYFREPEERSYATGETLEYNGQTVTVDEVTADGAVLVWQATQTETIDVAQESVVTLGDTDYIAHFPDASTLRMSTDIEAYEAQVAEMDRFNQYNSGLSRVLVLSLLSSVLLAGMAFIPSRY</sequence>
<dbReference type="Proteomes" id="UP000198932">
    <property type="component" value="Unassembled WGS sequence"/>
</dbReference>